<dbReference type="InterPro" id="IPR058624">
    <property type="entry name" value="MdtA-like_HH"/>
</dbReference>
<feature type="domain" description="Multidrug resistance protein MdtA-like alpha-helical hairpin" evidence="5">
    <location>
        <begin position="102"/>
        <end position="169"/>
    </location>
</feature>
<keyword evidence="4" id="KW-0732">Signal</keyword>
<dbReference type="Gene3D" id="2.40.30.170">
    <property type="match status" value="1"/>
</dbReference>
<evidence type="ECO:0000259" key="7">
    <source>
        <dbReference type="Pfam" id="PF25944"/>
    </source>
</evidence>
<comment type="similarity">
    <text evidence="2">Belongs to the membrane fusion protein (MFP) (TC 8.A.1) family.</text>
</comment>
<feature type="domain" description="Multidrug resistance protein MdtA-like C-terminal permuted SH3" evidence="8">
    <location>
        <begin position="299"/>
        <end position="361"/>
    </location>
</feature>
<dbReference type="InterPro" id="IPR006143">
    <property type="entry name" value="RND_pump_MFP"/>
</dbReference>
<comment type="subcellular location">
    <subcellularLocation>
        <location evidence="1">Cell inner membrane</location>
        <topology evidence="1">Lipid-anchor</topology>
    </subcellularLocation>
</comment>
<dbReference type="RefSeq" id="WP_194033632.1">
    <property type="nucleotide sequence ID" value="NZ_CP063657.1"/>
</dbReference>
<evidence type="ECO:0000256" key="3">
    <source>
        <dbReference type="SAM" id="MobiDB-lite"/>
    </source>
</evidence>
<evidence type="ECO:0000259" key="5">
    <source>
        <dbReference type="Pfam" id="PF25876"/>
    </source>
</evidence>
<organism evidence="9 10">
    <name type="scientific">Novilysobacter avium</name>
    <dbReference type="NCBI Taxonomy" id="2781023"/>
    <lineage>
        <taxon>Bacteria</taxon>
        <taxon>Pseudomonadati</taxon>
        <taxon>Pseudomonadota</taxon>
        <taxon>Gammaproteobacteria</taxon>
        <taxon>Lysobacterales</taxon>
        <taxon>Lysobacteraceae</taxon>
        <taxon>Novilysobacter</taxon>
    </lineage>
</organism>
<feature type="domain" description="Multidrug resistance protein MdtA-like barrel-sandwich hybrid" evidence="6">
    <location>
        <begin position="61"/>
        <end position="203"/>
    </location>
</feature>
<evidence type="ECO:0000259" key="6">
    <source>
        <dbReference type="Pfam" id="PF25917"/>
    </source>
</evidence>
<dbReference type="NCBIfam" id="TIGR01730">
    <property type="entry name" value="RND_mfp"/>
    <property type="match status" value="1"/>
</dbReference>
<feature type="chain" id="PRO_5047398261" evidence="4">
    <location>
        <begin position="21"/>
        <end position="428"/>
    </location>
</feature>
<dbReference type="Pfam" id="PF25944">
    <property type="entry name" value="Beta-barrel_RND"/>
    <property type="match status" value="1"/>
</dbReference>
<dbReference type="Proteomes" id="UP000593932">
    <property type="component" value="Chromosome"/>
</dbReference>
<dbReference type="Gene3D" id="1.10.287.470">
    <property type="entry name" value="Helix hairpin bin"/>
    <property type="match status" value="1"/>
</dbReference>
<keyword evidence="10" id="KW-1185">Reference proteome</keyword>
<sequence length="428" mass="44111">MPRSPRHLVFLPLALAAALAACGGEPEAQQRPATPVTVVTLAPQTTTLTRELPGRTNAYQIAEVRPQVTGIVAKRLFQEGGRVKAGQPLYQLDNAAYRASAATAQAQLARAKATLVAARLTAARSAELARIDAVSKQDNENATAALRQAEAEVAAGQAAVQSAQVTLGFAQITAPISGRIGKSSVTQGALVTANQPEALATVQQLDPIYVDLTQSASELLELRKGLASGSLEDGRSLPVTILLEDGTEFEYKGELEFSEVSVDPTTGSYALRVKVANPDDLLLPGMYVRAVIGGGVRQNAILVPQQGITRDPKGNATAMVVNAENKVEVRQVKVNRTIGDKWLVDDGLVAGDRVIVEGLQKVQPDAPVQPTEAGDQPAAPALPGADGGAPAGAAPAAAPTGASNPDAADPATPADAAPPADEAPASQQ</sequence>
<evidence type="ECO:0000259" key="8">
    <source>
        <dbReference type="Pfam" id="PF25967"/>
    </source>
</evidence>
<gene>
    <name evidence="9" type="ORF">INQ42_06905</name>
</gene>
<evidence type="ECO:0000313" key="9">
    <source>
        <dbReference type="EMBL" id="QOW21035.1"/>
    </source>
</evidence>
<evidence type="ECO:0000256" key="4">
    <source>
        <dbReference type="SAM" id="SignalP"/>
    </source>
</evidence>
<dbReference type="PANTHER" id="PTHR30158:SF3">
    <property type="entry name" value="MULTIDRUG EFFLUX PUMP SUBUNIT ACRA-RELATED"/>
    <property type="match status" value="1"/>
</dbReference>
<evidence type="ECO:0000256" key="2">
    <source>
        <dbReference type="ARBA" id="ARBA00009477"/>
    </source>
</evidence>
<proteinExistence type="inferred from homology"/>
<dbReference type="EMBL" id="CP063657">
    <property type="protein sequence ID" value="QOW21035.1"/>
    <property type="molecule type" value="Genomic_DNA"/>
</dbReference>
<feature type="compositionally biased region" description="Low complexity" evidence="3">
    <location>
        <begin position="391"/>
        <end position="428"/>
    </location>
</feature>
<evidence type="ECO:0000256" key="1">
    <source>
        <dbReference type="ARBA" id="ARBA00004519"/>
    </source>
</evidence>
<accession>A0A7S6ZTK4</accession>
<evidence type="ECO:0000313" key="10">
    <source>
        <dbReference type="Proteomes" id="UP000593932"/>
    </source>
</evidence>
<reference evidence="9 10" key="1">
    <citation type="submission" date="2020-10" db="EMBL/GenBank/DDBJ databases">
        <title>complete genome sequencing of Lysobacter sp. H23M41.</title>
        <authorList>
            <person name="Bae J.-W."/>
            <person name="Lee S.-Y."/>
        </authorList>
    </citation>
    <scope>NUCLEOTIDE SEQUENCE [LARGE SCALE GENOMIC DNA]</scope>
    <source>
        <strain evidence="9 10">H23M41</strain>
    </source>
</reference>
<dbReference type="Pfam" id="PF25876">
    <property type="entry name" value="HH_MFP_RND"/>
    <property type="match status" value="1"/>
</dbReference>
<dbReference type="InterPro" id="IPR058625">
    <property type="entry name" value="MdtA-like_BSH"/>
</dbReference>
<feature type="signal peptide" evidence="4">
    <location>
        <begin position="1"/>
        <end position="20"/>
    </location>
</feature>
<dbReference type="PROSITE" id="PS51257">
    <property type="entry name" value="PROKAR_LIPOPROTEIN"/>
    <property type="match status" value="1"/>
</dbReference>
<name>A0A7S6ZTK4_9GAMM</name>
<dbReference type="InterPro" id="IPR058626">
    <property type="entry name" value="MdtA-like_b-barrel"/>
</dbReference>
<dbReference type="SUPFAM" id="SSF111369">
    <property type="entry name" value="HlyD-like secretion proteins"/>
    <property type="match status" value="1"/>
</dbReference>
<dbReference type="Gene3D" id="2.40.420.20">
    <property type="match status" value="1"/>
</dbReference>
<feature type="domain" description="Multidrug resistance protein MdtA-like beta-barrel" evidence="7">
    <location>
        <begin position="207"/>
        <end position="292"/>
    </location>
</feature>
<dbReference type="PANTHER" id="PTHR30158">
    <property type="entry name" value="ACRA/E-RELATED COMPONENT OF DRUG EFFLUX TRANSPORTER"/>
    <property type="match status" value="1"/>
</dbReference>
<feature type="region of interest" description="Disordered" evidence="3">
    <location>
        <begin position="361"/>
        <end position="428"/>
    </location>
</feature>
<dbReference type="Gene3D" id="2.40.50.100">
    <property type="match status" value="1"/>
</dbReference>
<dbReference type="InterPro" id="IPR058627">
    <property type="entry name" value="MdtA-like_C"/>
</dbReference>
<protein>
    <submittedName>
        <fullName evidence="9">Efflux RND transporter periplasmic adaptor subunit</fullName>
    </submittedName>
</protein>
<dbReference type="Pfam" id="PF25917">
    <property type="entry name" value="BSH_RND"/>
    <property type="match status" value="1"/>
</dbReference>
<feature type="compositionally biased region" description="Low complexity" evidence="3">
    <location>
        <begin position="373"/>
        <end position="384"/>
    </location>
</feature>
<dbReference type="Pfam" id="PF25967">
    <property type="entry name" value="RND-MFP_C"/>
    <property type="match status" value="1"/>
</dbReference>